<dbReference type="Proteomes" id="UP000026915">
    <property type="component" value="Chromosome 1"/>
</dbReference>
<dbReference type="EMBL" id="CM001879">
    <property type="protein sequence ID" value="EOX94609.1"/>
    <property type="molecule type" value="Genomic_DNA"/>
</dbReference>
<sequence>MLDFIHKVDKKNHMPAFMFMQIMTQVVWLAVAFLRLCYPPSYHWLSVHLLKDLNETSL</sequence>
<organism evidence="2 3">
    <name type="scientific">Theobroma cacao</name>
    <name type="common">Cacao</name>
    <name type="synonym">Cocoa</name>
    <dbReference type="NCBI Taxonomy" id="3641"/>
    <lineage>
        <taxon>Eukaryota</taxon>
        <taxon>Viridiplantae</taxon>
        <taxon>Streptophyta</taxon>
        <taxon>Embryophyta</taxon>
        <taxon>Tracheophyta</taxon>
        <taxon>Spermatophyta</taxon>
        <taxon>Magnoliopsida</taxon>
        <taxon>eudicotyledons</taxon>
        <taxon>Gunneridae</taxon>
        <taxon>Pentapetalae</taxon>
        <taxon>rosids</taxon>
        <taxon>malvids</taxon>
        <taxon>Malvales</taxon>
        <taxon>Malvaceae</taxon>
        <taxon>Byttnerioideae</taxon>
        <taxon>Theobroma</taxon>
    </lineage>
</organism>
<dbReference type="Gramene" id="EOX94609">
    <property type="protein sequence ID" value="EOX94609"/>
    <property type="gene ID" value="TCM_004237"/>
</dbReference>
<keyword evidence="1" id="KW-1133">Transmembrane helix</keyword>
<dbReference type="HOGENOM" id="CLU_2982946_0_0_1"/>
<reference evidence="2 3" key="1">
    <citation type="journal article" date="2013" name="Genome Biol.">
        <title>The genome sequence of the most widely cultivated cacao type and its use to identify candidate genes regulating pod color.</title>
        <authorList>
            <person name="Motamayor J.C."/>
            <person name="Mockaitis K."/>
            <person name="Schmutz J."/>
            <person name="Haiminen N."/>
            <person name="Iii D.L."/>
            <person name="Cornejo O."/>
            <person name="Findley S.D."/>
            <person name="Zheng P."/>
            <person name="Utro F."/>
            <person name="Royaert S."/>
            <person name="Saski C."/>
            <person name="Jenkins J."/>
            <person name="Podicheti R."/>
            <person name="Zhao M."/>
            <person name="Scheffler B.E."/>
            <person name="Stack J.C."/>
            <person name="Feltus F.A."/>
            <person name="Mustiga G.M."/>
            <person name="Amores F."/>
            <person name="Phillips W."/>
            <person name="Marelli J.P."/>
            <person name="May G.D."/>
            <person name="Shapiro H."/>
            <person name="Ma J."/>
            <person name="Bustamante C.D."/>
            <person name="Schnell R.J."/>
            <person name="Main D."/>
            <person name="Gilbert D."/>
            <person name="Parida L."/>
            <person name="Kuhn D.N."/>
        </authorList>
    </citation>
    <scope>NUCLEOTIDE SEQUENCE [LARGE SCALE GENOMIC DNA]</scope>
    <source>
        <strain evidence="3">cv. Matina 1-6</strain>
    </source>
</reference>
<evidence type="ECO:0000256" key="1">
    <source>
        <dbReference type="SAM" id="Phobius"/>
    </source>
</evidence>
<keyword evidence="3" id="KW-1185">Reference proteome</keyword>
<feature type="transmembrane region" description="Helical" evidence="1">
    <location>
        <begin position="16"/>
        <end position="38"/>
    </location>
</feature>
<keyword evidence="1" id="KW-0812">Transmembrane</keyword>
<proteinExistence type="predicted"/>
<evidence type="ECO:0000313" key="2">
    <source>
        <dbReference type="EMBL" id="EOX94609.1"/>
    </source>
</evidence>
<keyword evidence="1" id="KW-0472">Membrane</keyword>
<dbReference type="InParanoid" id="A0A061DP58"/>
<protein>
    <submittedName>
        <fullName evidence="2">Uncharacterized protein</fullName>
    </submittedName>
</protein>
<evidence type="ECO:0000313" key="3">
    <source>
        <dbReference type="Proteomes" id="UP000026915"/>
    </source>
</evidence>
<dbReference type="AlphaFoldDB" id="A0A061DP58"/>
<name>A0A061DP58_THECC</name>
<accession>A0A061DP58</accession>
<gene>
    <name evidence="2" type="ORF">TCM_004237</name>
</gene>